<accession>A0A4R2HMB1</accession>
<dbReference type="RefSeq" id="WP_132209964.1">
    <property type="nucleotide sequence ID" value="NZ_SLWN01000005.1"/>
</dbReference>
<proteinExistence type="predicted"/>
<feature type="transmembrane region" description="Helical" evidence="1">
    <location>
        <begin position="201"/>
        <end position="221"/>
    </location>
</feature>
<name>A0A4R2HMB1_9ACTN</name>
<keyword evidence="1" id="KW-1133">Transmembrane helix</keyword>
<feature type="transmembrane region" description="Helical" evidence="1">
    <location>
        <begin position="73"/>
        <end position="93"/>
    </location>
</feature>
<feature type="transmembrane region" description="Helical" evidence="1">
    <location>
        <begin position="35"/>
        <end position="53"/>
    </location>
</feature>
<evidence type="ECO:0000313" key="2">
    <source>
        <dbReference type="EMBL" id="TCO30294.1"/>
    </source>
</evidence>
<feature type="transmembrane region" description="Helical" evidence="1">
    <location>
        <begin position="105"/>
        <end position="123"/>
    </location>
</feature>
<keyword evidence="3" id="KW-1185">Reference proteome</keyword>
<sequence>MPLRDLPTESKAAAALLRTDLITHRRTIRRSGRHGAVLACLAAGTAFAVLVPGPAGTGCYLWRATTQPVSGRGAALALPVVIVLLVLVDRLSADGFRLRRQVRSVGTAAIGVVTVAAWTGYAAQGRPSCATSPAVIGTIVLGTLATTVAAHWATRSTAPWTVPDDESGAVSVEPLNQSELRAVFVQLVTQVDAWTPFRFRLFPFMSGILAVLLVLSTVLPWRELLDPVALGPTASEAGLARSQLWEIPSARLWAVIVCGLAVATLVSSGLVRRAAAVATGSVVVAGLASQLLWLPAGLASGVGYRPAIGAWTALGLGLLLCAAGLARRLVVAGAAVVGVLLGVLVPSAVGAPYQPSVVAGVPHRLLDLQGGQLVDRLGMRVAIGTSDPLDSLAGPLDGSPGQWLLGRTGSESSTVFAYNDGVALPQVTLNHGATPPALWGVTDNHMVLLAGGALGQPWAILSVPLDLVSADISLTHKNQDGSYYVTPGVDILATGIGPALSHRNADRSIVVWGATTTWQIPANQLREGMRLTDFVIDPGPGAPGNAVSSGPDGTTAWRTSETGLAMLRPGGVPQQLTGVAPAGCVLSSDAASSSMTVDAFAVDVRGNLWLGGGAPTSVITPDGVLRKLPGGAEGVDSIEARPDGSVLLGTSPGGGDQVLQIPDAASAAASYPAAPAPEPRCDRRKPVDGTTTFRATVVSSVPVVGAAGVSTQLALDAAGRLVRVRVPVAARAFGPDGQGGVWWTVVGHRSTESAVHLVRGQATVVRDLQPVPANQKGEFAAAAEDRLVTAVGPDLYNFYGPDGGVRRVQVKGELRPGGLVQLASGQVAMVLGEQLVLVAGDGRTTVLLGGSTSGWPISATGVPASQRTADGSWFAGPDGKLWGYDGSHLVRVDAPGRVAVIAGPRQGVPQAAEQVTVIGQALYFQLGNDLIRLEAAG</sequence>
<feature type="transmembrane region" description="Helical" evidence="1">
    <location>
        <begin position="302"/>
        <end position="322"/>
    </location>
</feature>
<feature type="transmembrane region" description="Helical" evidence="1">
    <location>
        <begin position="274"/>
        <end position="296"/>
    </location>
</feature>
<evidence type="ECO:0000256" key="1">
    <source>
        <dbReference type="SAM" id="Phobius"/>
    </source>
</evidence>
<dbReference type="EMBL" id="SLWN01000005">
    <property type="protein sequence ID" value="TCO30294.1"/>
    <property type="molecule type" value="Genomic_DNA"/>
</dbReference>
<organism evidence="2 3">
    <name type="scientific">Kribbella steppae</name>
    <dbReference type="NCBI Taxonomy" id="2512223"/>
    <lineage>
        <taxon>Bacteria</taxon>
        <taxon>Bacillati</taxon>
        <taxon>Actinomycetota</taxon>
        <taxon>Actinomycetes</taxon>
        <taxon>Propionibacteriales</taxon>
        <taxon>Kribbellaceae</taxon>
        <taxon>Kribbella</taxon>
    </lineage>
</organism>
<feature type="transmembrane region" description="Helical" evidence="1">
    <location>
        <begin position="329"/>
        <end position="349"/>
    </location>
</feature>
<reference evidence="2 3" key="1">
    <citation type="journal article" date="2015" name="Stand. Genomic Sci.">
        <title>Genomic Encyclopedia of Bacterial and Archaeal Type Strains, Phase III: the genomes of soil and plant-associated and newly described type strains.</title>
        <authorList>
            <person name="Whitman W.B."/>
            <person name="Woyke T."/>
            <person name="Klenk H.P."/>
            <person name="Zhou Y."/>
            <person name="Lilburn T.G."/>
            <person name="Beck B.J."/>
            <person name="De Vos P."/>
            <person name="Vandamme P."/>
            <person name="Eisen J.A."/>
            <person name="Garrity G."/>
            <person name="Hugenholtz P."/>
            <person name="Kyrpides N.C."/>
        </authorList>
    </citation>
    <scope>NUCLEOTIDE SEQUENCE [LARGE SCALE GENOMIC DNA]</scope>
    <source>
        <strain evidence="2 3">VKM Ac-2572</strain>
    </source>
</reference>
<feature type="transmembrane region" description="Helical" evidence="1">
    <location>
        <begin position="135"/>
        <end position="153"/>
    </location>
</feature>
<evidence type="ECO:0000313" key="3">
    <source>
        <dbReference type="Proteomes" id="UP000294508"/>
    </source>
</evidence>
<protein>
    <submittedName>
        <fullName evidence="2">Uncharacterized protein</fullName>
    </submittedName>
</protein>
<dbReference type="AlphaFoldDB" id="A0A4R2HMB1"/>
<keyword evidence="1" id="KW-0472">Membrane</keyword>
<gene>
    <name evidence="2" type="ORF">EV652_105288</name>
</gene>
<keyword evidence="1" id="KW-0812">Transmembrane</keyword>
<dbReference type="OrthoDB" id="3796696at2"/>
<comment type="caution">
    <text evidence="2">The sequence shown here is derived from an EMBL/GenBank/DDBJ whole genome shotgun (WGS) entry which is preliminary data.</text>
</comment>
<feature type="transmembrane region" description="Helical" evidence="1">
    <location>
        <begin position="250"/>
        <end position="267"/>
    </location>
</feature>
<dbReference type="Proteomes" id="UP000294508">
    <property type="component" value="Unassembled WGS sequence"/>
</dbReference>